<dbReference type="Pfam" id="PF03869">
    <property type="entry name" value="Arc"/>
    <property type="match status" value="1"/>
</dbReference>
<reference evidence="3 5" key="2">
    <citation type="submission" date="2018-06" db="EMBL/GenBank/DDBJ databases">
        <authorList>
            <consortium name="Pathogen Informatics"/>
            <person name="Doyle S."/>
        </authorList>
    </citation>
    <scope>NUCLEOTIDE SEQUENCE [LARGE SCALE GENOMIC DNA]</scope>
    <source>
        <strain evidence="3 5">NCTC11227</strain>
    </source>
</reference>
<proteinExistence type="predicted"/>
<feature type="domain" description="Arc-like DNA binding" evidence="1">
    <location>
        <begin position="2"/>
        <end position="38"/>
    </location>
</feature>
<dbReference type="GO" id="GO:0006355">
    <property type="term" value="P:regulation of DNA-templated transcription"/>
    <property type="evidence" value="ECO:0007669"/>
    <property type="project" value="InterPro"/>
</dbReference>
<dbReference type="Proteomes" id="UP000076765">
    <property type="component" value="Chromosome"/>
</dbReference>
<dbReference type="EMBL" id="UGPW01000001">
    <property type="protein sequence ID" value="STY86313.1"/>
    <property type="molecule type" value="Genomic_DNA"/>
</dbReference>
<dbReference type="InterPro" id="IPR005569">
    <property type="entry name" value="Arc_DNA-bd_dom"/>
</dbReference>
<protein>
    <submittedName>
        <fullName evidence="3">Arc-like DNA binding domain</fullName>
    </submittedName>
</protein>
<name>A0A378PHQ2_9GAMM</name>
<reference evidence="2 4" key="1">
    <citation type="submission" date="2015-04" db="EMBL/GenBank/DDBJ databases">
        <authorList>
            <person name="Calcutt M.J."/>
            <person name="Foecking M.F."/>
        </authorList>
    </citation>
    <scope>NUCLEOTIDE SEQUENCE [LARGE SCALE GENOMIC DNA]</scope>
    <source>
        <strain evidence="2 4">199/55</strain>
    </source>
</reference>
<dbReference type="Proteomes" id="UP000255102">
    <property type="component" value="Unassembled WGS sequence"/>
</dbReference>
<dbReference type="InterPro" id="IPR013321">
    <property type="entry name" value="Arc_rbn_hlx_hlx"/>
</dbReference>
<evidence type="ECO:0000313" key="3">
    <source>
        <dbReference type="EMBL" id="STY86313.1"/>
    </source>
</evidence>
<dbReference type="AlphaFoldDB" id="A0A378PHQ2"/>
<gene>
    <name evidence="2" type="ORF">MOVS_01395</name>
    <name evidence="3" type="ORF">NCTC11227_00292</name>
</gene>
<dbReference type="KEGG" id="moi:MOVS_01395"/>
<dbReference type="STRING" id="29433.MOVS_01395"/>
<dbReference type="InterPro" id="IPR010985">
    <property type="entry name" value="Ribbon_hlx_hlx"/>
</dbReference>
<dbReference type="Gene3D" id="1.10.1220.10">
    <property type="entry name" value="Met repressor-like"/>
    <property type="match status" value="1"/>
</dbReference>
<dbReference type="SUPFAM" id="SSF47598">
    <property type="entry name" value="Ribbon-helix-helix"/>
    <property type="match status" value="1"/>
</dbReference>
<sequence length="76" mass="8657">MARSDPQFNLRIPQDLKDQIEKSAKDDGRSVNAQAVHLLQVGLENRQQKPPTQYIDITDALTDIMKEIQSLKKPLD</sequence>
<accession>A0A378PHQ2</accession>
<keyword evidence="4" id="KW-1185">Reference proteome</keyword>
<dbReference type="GO" id="GO:0003677">
    <property type="term" value="F:DNA binding"/>
    <property type="evidence" value="ECO:0007669"/>
    <property type="project" value="InterPro"/>
</dbReference>
<organism evidence="3 5">
    <name type="scientific">Moraxella ovis</name>
    <dbReference type="NCBI Taxonomy" id="29433"/>
    <lineage>
        <taxon>Bacteria</taxon>
        <taxon>Pseudomonadati</taxon>
        <taxon>Pseudomonadota</taxon>
        <taxon>Gammaproteobacteria</taxon>
        <taxon>Moraxellales</taxon>
        <taxon>Moraxellaceae</taxon>
        <taxon>Moraxella</taxon>
    </lineage>
</organism>
<dbReference type="RefSeq" id="WP_063513457.1">
    <property type="nucleotide sequence ID" value="NZ_CP011158.1"/>
</dbReference>
<dbReference type="EMBL" id="CP011158">
    <property type="protein sequence ID" value="ANB90869.1"/>
    <property type="molecule type" value="Genomic_DNA"/>
</dbReference>
<evidence type="ECO:0000313" key="5">
    <source>
        <dbReference type="Proteomes" id="UP000255102"/>
    </source>
</evidence>
<evidence type="ECO:0000313" key="4">
    <source>
        <dbReference type="Proteomes" id="UP000076765"/>
    </source>
</evidence>
<evidence type="ECO:0000313" key="2">
    <source>
        <dbReference type="EMBL" id="ANB90869.1"/>
    </source>
</evidence>
<evidence type="ECO:0000259" key="1">
    <source>
        <dbReference type="Pfam" id="PF03869"/>
    </source>
</evidence>